<reference evidence="10" key="2">
    <citation type="submission" date="2023-06" db="EMBL/GenBank/DDBJ databases">
        <authorList>
            <person name="Ma L."/>
            <person name="Liu K.-W."/>
            <person name="Li Z."/>
            <person name="Hsiao Y.-Y."/>
            <person name="Qi Y."/>
            <person name="Fu T."/>
            <person name="Tang G."/>
            <person name="Zhang D."/>
            <person name="Sun W.-H."/>
            <person name="Liu D.-K."/>
            <person name="Li Y."/>
            <person name="Chen G.-Z."/>
            <person name="Liu X.-D."/>
            <person name="Liao X.-Y."/>
            <person name="Jiang Y.-T."/>
            <person name="Yu X."/>
            <person name="Hao Y."/>
            <person name="Huang J."/>
            <person name="Zhao X.-W."/>
            <person name="Ke S."/>
            <person name="Chen Y.-Y."/>
            <person name="Wu W.-L."/>
            <person name="Hsu J.-L."/>
            <person name="Lin Y.-F."/>
            <person name="Huang M.-D."/>
            <person name="Li C.-Y."/>
            <person name="Huang L."/>
            <person name="Wang Z.-W."/>
            <person name="Zhao X."/>
            <person name="Zhong W.-Y."/>
            <person name="Peng D.-H."/>
            <person name="Ahmad S."/>
            <person name="Lan S."/>
            <person name="Zhang J.-S."/>
            <person name="Tsai W.-C."/>
            <person name="Van De Peer Y."/>
            <person name="Liu Z.-J."/>
        </authorList>
    </citation>
    <scope>NUCLEOTIDE SEQUENCE</scope>
    <source>
        <strain evidence="10">CP</strain>
        <tissue evidence="10">Leaves</tissue>
    </source>
</reference>
<keyword evidence="7" id="KW-0378">Hydrolase</keyword>
<sequence length="83" mass="9643">MHQTSLMKIHMILYRFASESIETACDYAYKGVEQDSTLADEYFFSRLPVMEKRIAQAGVRLAVLLNRIFNATEAERMTKIYES</sequence>
<keyword evidence="5" id="KW-0479">Metal-binding</keyword>
<evidence type="ECO:0000256" key="5">
    <source>
        <dbReference type="ARBA" id="ARBA00022723"/>
    </source>
</evidence>
<evidence type="ECO:0000256" key="7">
    <source>
        <dbReference type="ARBA" id="ARBA00022801"/>
    </source>
</evidence>
<organism evidence="10 11">
    <name type="scientific">Acorus calamus</name>
    <name type="common">Sweet flag</name>
    <dbReference type="NCBI Taxonomy" id="4465"/>
    <lineage>
        <taxon>Eukaryota</taxon>
        <taxon>Viridiplantae</taxon>
        <taxon>Streptophyta</taxon>
        <taxon>Embryophyta</taxon>
        <taxon>Tracheophyta</taxon>
        <taxon>Spermatophyta</taxon>
        <taxon>Magnoliopsida</taxon>
        <taxon>Liliopsida</taxon>
        <taxon>Acoraceae</taxon>
        <taxon>Acorus</taxon>
    </lineage>
</organism>
<keyword evidence="4" id="KW-0540">Nuclease</keyword>
<dbReference type="Gene3D" id="1.10.575.10">
    <property type="entry name" value="P1 Nuclease"/>
    <property type="match status" value="1"/>
</dbReference>
<evidence type="ECO:0000313" key="11">
    <source>
        <dbReference type="Proteomes" id="UP001180020"/>
    </source>
</evidence>
<evidence type="ECO:0000256" key="1">
    <source>
        <dbReference type="ARBA" id="ARBA00000245"/>
    </source>
</evidence>
<dbReference type="PANTHER" id="PTHR33146">
    <property type="entry name" value="ENDONUCLEASE 4"/>
    <property type="match status" value="1"/>
</dbReference>
<evidence type="ECO:0000256" key="9">
    <source>
        <dbReference type="ARBA" id="ARBA00023180"/>
    </source>
</evidence>
<dbReference type="GO" id="GO:0003676">
    <property type="term" value="F:nucleic acid binding"/>
    <property type="evidence" value="ECO:0007669"/>
    <property type="project" value="InterPro"/>
</dbReference>
<dbReference type="InterPro" id="IPR008947">
    <property type="entry name" value="PLipase_C/P1_nuclease_dom_sf"/>
</dbReference>
<dbReference type="PANTHER" id="PTHR33146:SF21">
    <property type="entry name" value="ASPERGILLUS NUCLEASE S1"/>
    <property type="match status" value="1"/>
</dbReference>
<evidence type="ECO:0000256" key="8">
    <source>
        <dbReference type="ARBA" id="ARBA00023157"/>
    </source>
</evidence>
<dbReference type="Pfam" id="PF02265">
    <property type="entry name" value="S1-P1_nuclease"/>
    <property type="match status" value="1"/>
</dbReference>
<gene>
    <name evidence="10" type="primary">ENDO2</name>
    <name evidence="10" type="ORF">QJS10_CPB12g00368</name>
</gene>
<dbReference type="InterPro" id="IPR003154">
    <property type="entry name" value="S1/P1nuclease"/>
</dbReference>
<dbReference type="GO" id="GO:0046872">
    <property type="term" value="F:metal ion binding"/>
    <property type="evidence" value="ECO:0007669"/>
    <property type="project" value="UniProtKB-KW"/>
</dbReference>
<dbReference type="EC" id="3.1.30.1" evidence="3"/>
<evidence type="ECO:0000313" key="10">
    <source>
        <dbReference type="EMBL" id="KAK1301855.1"/>
    </source>
</evidence>
<accession>A0AAV9DLB8</accession>
<dbReference type="Proteomes" id="UP001180020">
    <property type="component" value="Unassembled WGS sequence"/>
</dbReference>
<dbReference type="GO" id="GO:0004521">
    <property type="term" value="F:RNA endonuclease activity"/>
    <property type="evidence" value="ECO:0007669"/>
    <property type="project" value="UniProtKB-ARBA"/>
</dbReference>
<keyword evidence="11" id="KW-1185">Reference proteome</keyword>
<dbReference type="EMBL" id="JAUJYO010000012">
    <property type="protein sequence ID" value="KAK1301855.1"/>
    <property type="molecule type" value="Genomic_DNA"/>
</dbReference>
<reference evidence="10" key="1">
    <citation type="journal article" date="2023" name="Nat. Commun.">
        <title>Diploid and tetraploid genomes of Acorus and the evolution of monocots.</title>
        <authorList>
            <person name="Ma L."/>
            <person name="Liu K.W."/>
            <person name="Li Z."/>
            <person name="Hsiao Y.Y."/>
            <person name="Qi Y."/>
            <person name="Fu T."/>
            <person name="Tang G.D."/>
            <person name="Zhang D."/>
            <person name="Sun W.H."/>
            <person name="Liu D.K."/>
            <person name="Li Y."/>
            <person name="Chen G.Z."/>
            <person name="Liu X.D."/>
            <person name="Liao X.Y."/>
            <person name="Jiang Y.T."/>
            <person name="Yu X."/>
            <person name="Hao Y."/>
            <person name="Huang J."/>
            <person name="Zhao X.W."/>
            <person name="Ke S."/>
            <person name="Chen Y.Y."/>
            <person name="Wu W.L."/>
            <person name="Hsu J.L."/>
            <person name="Lin Y.F."/>
            <person name="Huang M.D."/>
            <person name="Li C.Y."/>
            <person name="Huang L."/>
            <person name="Wang Z.W."/>
            <person name="Zhao X."/>
            <person name="Zhong W.Y."/>
            <person name="Peng D.H."/>
            <person name="Ahmad S."/>
            <person name="Lan S."/>
            <person name="Zhang J.S."/>
            <person name="Tsai W.C."/>
            <person name="Van de Peer Y."/>
            <person name="Liu Z.J."/>
        </authorList>
    </citation>
    <scope>NUCLEOTIDE SEQUENCE</scope>
    <source>
        <strain evidence="10">CP</strain>
    </source>
</reference>
<comment type="catalytic activity">
    <reaction evidence="1">
        <text>Endonucleolytic cleavage to 5'-phosphomononucleotide and 5'-phosphooligonucleotide end-products.</text>
        <dbReference type="EC" id="3.1.30.1"/>
    </reaction>
</comment>
<dbReference type="AlphaFoldDB" id="A0AAV9DLB8"/>
<evidence type="ECO:0000256" key="2">
    <source>
        <dbReference type="ARBA" id="ARBA00009547"/>
    </source>
</evidence>
<dbReference type="SUPFAM" id="SSF48537">
    <property type="entry name" value="Phospholipase C/P1 nuclease"/>
    <property type="match status" value="1"/>
</dbReference>
<dbReference type="GO" id="GO:0000014">
    <property type="term" value="F:single-stranded DNA endodeoxyribonuclease activity"/>
    <property type="evidence" value="ECO:0007669"/>
    <property type="project" value="UniProtKB-ARBA"/>
</dbReference>
<name>A0AAV9DLB8_ACOCL</name>
<dbReference type="GO" id="GO:0006308">
    <property type="term" value="P:DNA catabolic process"/>
    <property type="evidence" value="ECO:0007669"/>
    <property type="project" value="InterPro"/>
</dbReference>
<keyword evidence="6 10" id="KW-0255">Endonuclease</keyword>
<evidence type="ECO:0000256" key="4">
    <source>
        <dbReference type="ARBA" id="ARBA00022722"/>
    </source>
</evidence>
<protein>
    <recommendedName>
        <fullName evidence="3">Aspergillus nuclease S1</fullName>
        <ecNumber evidence="3">3.1.30.1</ecNumber>
    </recommendedName>
</protein>
<comment type="similarity">
    <text evidence="2">Belongs to the nuclease type I family.</text>
</comment>
<comment type="caution">
    <text evidence="10">The sequence shown here is derived from an EMBL/GenBank/DDBJ whole genome shotgun (WGS) entry which is preliminary data.</text>
</comment>
<evidence type="ECO:0000256" key="3">
    <source>
        <dbReference type="ARBA" id="ARBA00012562"/>
    </source>
</evidence>
<proteinExistence type="inferred from homology"/>
<evidence type="ECO:0000256" key="6">
    <source>
        <dbReference type="ARBA" id="ARBA00022759"/>
    </source>
</evidence>
<keyword evidence="8" id="KW-1015">Disulfide bond</keyword>
<keyword evidence="9" id="KW-0325">Glycoprotein</keyword>